<sequence length="224" mass="25551">MIVKTENLSREFVRGKNQFYAVDHVNLEVEEKELVAIMGQSGSGKSTLFHMLTGILKPTEGKITVLDHEIEKMNDRQLSVLRGGDLGYIMQGQNLLQNLTVMENILLPLSLGKNRKPDKERITYLTELLGIQNMLSEYPANLSGGEQRRVSIARTFTQNPKLVVADEPTSSLDMENSEIIMKYFQKMAKEGTTILVSTHDREFANYADRCLWMKKGRLEKRELE</sequence>
<evidence type="ECO:0000256" key="3">
    <source>
        <dbReference type="ARBA" id="ARBA00022840"/>
    </source>
</evidence>
<dbReference type="InterPro" id="IPR017871">
    <property type="entry name" value="ABC_transporter-like_CS"/>
</dbReference>
<dbReference type="CDD" id="cd03255">
    <property type="entry name" value="ABC_MJ0796_LolCDE_FtsE"/>
    <property type="match status" value="1"/>
</dbReference>
<evidence type="ECO:0000256" key="2">
    <source>
        <dbReference type="ARBA" id="ARBA00022741"/>
    </source>
</evidence>
<reference evidence="6" key="2">
    <citation type="submission" date="2022-09" db="EMBL/GenBank/DDBJ databases">
        <title>Draft genome sequence of Coprococcus comes strain 31264.</title>
        <authorList>
            <person name="Atsushi H."/>
            <person name="Moriya O."/>
            <person name="Mitsuo S."/>
        </authorList>
    </citation>
    <scope>NUCLEOTIDE SEQUENCE</scope>
    <source>
        <strain evidence="6">JCM 31264</strain>
    </source>
</reference>
<gene>
    <name evidence="5" type="primary">lolD_3</name>
    <name evidence="6" type="ORF">comes_25190</name>
    <name evidence="5" type="ORF">ERS852574_01464</name>
</gene>
<dbReference type="InterPro" id="IPR017911">
    <property type="entry name" value="MacB-like_ATP-bd"/>
</dbReference>
<dbReference type="Gene3D" id="3.40.50.300">
    <property type="entry name" value="P-loop containing nucleotide triphosphate hydrolases"/>
    <property type="match status" value="1"/>
</dbReference>
<evidence type="ECO:0000256" key="1">
    <source>
        <dbReference type="ARBA" id="ARBA00022448"/>
    </source>
</evidence>
<dbReference type="GO" id="GO:0022857">
    <property type="term" value="F:transmembrane transporter activity"/>
    <property type="evidence" value="ECO:0007669"/>
    <property type="project" value="TreeGrafter"/>
</dbReference>
<evidence type="ECO:0000313" key="5">
    <source>
        <dbReference type="EMBL" id="CUM90115.1"/>
    </source>
</evidence>
<keyword evidence="5" id="KW-0378">Hydrolase</keyword>
<keyword evidence="1" id="KW-0813">Transport</keyword>
<dbReference type="EC" id="3.6.3.-" evidence="5"/>
<feature type="domain" description="ABC transporter" evidence="4">
    <location>
        <begin position="3"/>
        <end position="223"/>
    </location>
</feature>
<keyword evidence="3 5" id="KW-0067">ATP-binding</keyword>
<evidence type="ECO:0000259" key="4">
    <source>
        <dbReference type="PROSITE" id="PS50893"/>
    </source>
</evidence>
<dbReference type="GO" id="GO:0016887">
    <property type="term" value="F:ATP hydrolysis activity"/>
    <property type="evidence" value="ECO:0007669"/>
    <property type="project" value="InterPro"/>
</dbReference>
<dbReference type="InterPro" id="IPR027417">
    <property type="entry name" value="P-loop_NTPase"/>
</dbReference>
<dbReference type="Pfam" id="PF00005">
    <property type="entry name" value="ABC_tran"/>
    <property type="match status" value="1"/>
</dbReference>
<dbReference type="RefSeq" id="WP_055156400.1">
    <property type="nucleotide sequence ID" value="NZ_BSCI01000016.1"/>
</dbReference>
<dbReference type="EMBL" id="CYXR01000008">
    <property type="protein sequence ID" value="CUM90115.1"/>
    <property type="molecule type" value="Genomic_DNA"/>
</dbReference>
<dbReference type="PANTHER" id="PTHR24220">
    <property type="entry name" value="IMPORT ATP-BINDING PROTEIN"/>
    <property type="match status" value="1"/>
</dbReference>
<protein>
    <submittedName>
        <fullName evidence="6">ABC transporter ATP-binding protein</fullName>
    </submittedName>
    <submittedName>
        <fullName evidence="5">Lipoprotein-releasing system ATP-binding protein LolD</fullName>
        <ecNumber evidence="5">3.6.3.-</ecNumber>
    </submittedName>
</protein>
<accession>A0A173SK82</accession>
<evidence type="ECO:0000313" key="6">
    <source>
        <dbReference type="EMBL" id="GLG87973.1"/>
    </source>
</evidence>
<dbReference type="PROSITE" id="PS00211">
    <property type="entry name" value="ABC_TRANSPORTER_1"/>
    <property type="match status" value="1"/>
</dbReference>
<dbReference type="Proteomes" id="UP000095727">
    <property type="component" value="Unassembled WGS sequence"/>
</dbReference>
<keyword evidence="2" id="KW-0547">Nucleotide-binding</keyword>
<dbReference type="EMBL" id="BSCI01000016">
    <property type="protein sequence ID" value="GLG87973.1"/>
    <property type="molecule type" value="Genomic_DNA"/>
</dbReference>
<evidence type="ECO:0000313" key="7">
    <source>
        <dbReference type="Proteomes" id="UP000095727"/>
    </source>
</evidence>
<dbReference type="AlphaFoldDB" id="A0A173SK82"/>
<name>A0A173SK82_9FIRM</name>
<dbReference type="InterPro" id="IPR003593">
    <property type="entry name" value="AAA+_ATPase"/>
</dbReference>
<reference evidence="5 7" key="1">
    <citation type="submission" date="2015-09" db="EMBL/GenBank/DDBJ databases">
        <authorList>
            <consortium name="Pathogen Informatics"/>
        </authorList>
    </citation>
    <scope>NUCLEOTIDE SEQUENCE [LARGE SCALE GENOMIC DNA]</scope>
    <source>
        <strain evidence="5 7">2789STDY5834962</strain>
    </source>
</reference>
<keyword evidence="5" id="KW-0449">Lipoprotein</keyword>
<dbReference type="GO" id="GO:0005524">
    <property type="term" value="F:ATP binding"/>
    <property type="evidence" value="ECO:0007669"/>
    <property type="project" value="UniProtKB-KW"/>
</dbReference>
<dbReference type="Proteomes" id="UP001145109">
    <property type="component" value="Unassembled WGS sequence"/>
</dbReference>
<dbReference type="SUPFAM" id="SSF52540">
    <property type="entry name" value="P-loop containing nucleoside triphosphate hydrolases"/>
    <property type="match status" value="1"/>
</dbReference>
<proteinExistence type="predicted"/>
<dbReference type="GO" id="GO:0005886">
    <property type="term" value="C:plasma membrane"/>
    <property type="evidence" value="ECO:0007669"/>
    <property type="project" value="TreeGrafter"/>
</dbReference>
<dbReference type="InterPro" id="IPR003439">
    <property type="entry name" value="ABC_transporter-like_ATP-bd"/>
</dbReference>
<dbReference type="SMART" id="SM00382">
    <property type="entry name" value="AAA"/>
    <property type="match status" value="1"/>
</dbReference>
<organism evidence="5 7">
    <name type="scientific">Coprococcus comes</name>
    <dbReference type="NCBI Taxonomy" id="410072"/>
    <lineage>
        <taxon>Bacteria</taxon>
        <taxon>Bacillati</taxon>
        <taxon>Bacillota</taxon>
        <taxon>Clostridia</taxon>
        <taxon>Lachnospirales</taxon>
        <taxon>Lachnospiraceae</taxon>
        <taxon>Coprococcus</taxon>
    </lineage>
</organism>
<reference evidence="6" key="3">
    <citation type="submission" date="2022-11" db="EMBL/GenBank/DDBJ databases">
        <title>Draft genome sequence of Coprococcus comes strain 31264.</title>
        <authorList>
            <person name="Hisatomi A."/>
            <person name="Ohkuma M."/>
            <person name="Sakamoto M."/>
        </authorList>
    </citation>
    <scope>NUCLEOTIDE SEQUENCE</scope>
    <source>
        <strain evidence="6">JCM 31264</strain>
    </source>
</reference>
<dbReference type="PROSITE" id="PS50893">
    <property type="entry name" value="ABC_TRANSPORTER_2"/>
    <property type="match status" value="1"/>
</dbReference>
<dbReference type="InterPro" id="IPR015854">
    <property type="entry name" value="ABC_transpr_LolD-like"/>
</dbReference>